<dbReference type="InterPro" id="IPR052929">
    <property type="entry name" value="RNase_H-like_EbsB-rel"/>
</dbReference>
<dbReference type="PANTHER" id="PTHR47074">
    <property type="entry name" value="BNAC02G40300D PROTEIN"/>
    <property type="match status" value="1"/>
</dbReference>
<dbReference type="Pfam" id="PF13456">
    <property type="entry name" value="RVT_3"/>
    <property type="match status" value="1"/>
</dbReference>
<protein>
    <recommendedName>
        <fullName evidence="1">RNase H type-1 domain-containing protein</fullName>
    </recommendedName>
</protein>
<dbReference type="AlphaFoldDB" id="A0A8K0HQ97"/>
<dbReference type="GO" id="GO:0003676">
    <property type="term" value="F:nucleic acid binding"/>
    <property type="evidence" value="ECO:0007669"/>
    <property type="project" value="InterPro"/>
</dbReference>
<dbReference type="InterPro" id="IPR002156">
    <property type="entry name" value="RNaseH_domain"/>
</dbReference>
<dbReference type="EMBL" id="VOIH02000001">
    <property type="protein sequence ID" value="KAF3455745.1"/>
    <property type="molecule type" value="Genomic_DNA"/>
</dbReference>
<accession>A0A8K0HQ97</accession>
<proteinExistence type="predicted"/>
<reference evidence="2" key="1">
    <citation type="submission" date="2020-03" db="EMBL/GenBank/DDBJ databases">
        <title>A high-quality chromosome-level genome assembly of a woody plant with both climbing and erect habits, Rhamnella rubrinervis.</title>
        <authorList>
            <person name="Lu Z."/>
            <person name="Yang Y."/>
            <person name="Zhu X."/>
            <person name="Sun Y."/>
        </authorList>
    </citation>
    <scope>NUCLEOTIDE SEQUENCE</scope>
    <source>
        <strain evidence="2">BYM</strain>
        <tissue evidence="2">Leaf</tissue>
    </source>
</reference>
<organism evidence="2 3">
    <name type="scientific">Rhamnella rubrinervis</name>
    <dbReference type="NCBI Taxonomy" id="2594499"/>
    <lineage>
        <taxon>Eukaryota</taxon>
        <taxon>Viridiplantae</taxon>
        <taxon>Streptophyta</taxon>
        <taxon>Embryophyta</taxon>
        <taxon>Tracheophyta</taxon>
        <taxon>Spermatophyta</taxon>
        <taxon>Magnoliopsida</taxon>
        <taxon>eudicotyledons</taxon>
        <taxon>Gunneridae</taxon>
        <taxon>Pentapetalae</taxon>
        <taxon>rosids</taxon>
        <taxon>fabids</taxon>
        <taxon>Rosales</taxon>
        <taxon>Rhamnaceae</taxon>
        <taxon>rhamnoid group</taxon>
        <taxon>Rhamneae</taxon>
        <taxon>Rhamnella</taxon>
    </lineage>
</organism>
<name>A0A8K0HQ97_9ROSA</name>
<dbReference type="Proteomes" id="UP000796880">
    <property type="component" value="Unassembled WGS sequence"/>
</dbReference>
<feature type="domain" description="RNase H type-1" evidence="1">
    <location>
        <begin position="198"/>
        <end position="286"/>
    </location>
</feature>
<sequence length="340" mass="39363">MKPTSLRDEDLLLILFEPDLVEAIKRLHWPRFNCSDKLMWIANRKGLFFVKECYLATFYEEHKALEDNFWDKLWKAKLHDRHKVFLWRLASRVLPLNQSVANVKDLTGLCVDPPIWACTYGLGKEYLTTILACLFYYTWRFRNKVVHGGKRQLMDYVSILNEMTTEFLNNMKQGSSTGCQEIIKEKWIPPTSGWFKINIDAAYKDGKAALALVKLDELGRVMYLAFKLASASTHFEAEIKAIEWAFEIAVEKNWKNIIWSSNALTAMKELLSPSDPISWETRRMCHECTTADQTQLLLHGVNNLCPQSNIASAESRTQADELKQGNVIIKYIVQNECIKR</sequence>
<evidence type="ECO:0000259" key="1">
    <source>
        <dbReference type="Pfam" id="PF13456"/>
    </source>
</evidence>
<dbReference type="PANTHER" id="PTHR47074:SF48">
    <property type="entry name" value="POLYNUCLEOTIDYL TRANSFERASE, RIBONUCLEASE H-LIKE SUPERFAMILY PROTEIN"/>
    <property type="match status" value="1"/>
</dbReference>
<keyword evidence="3" id="KW-1185">Reference proteome</keyword>
<gene>
    <name evidence="2" type="ORF">FNV43_RR00387</name>
</gene>
<evidence type="ECO:0000313" key="2">
    <source>
        <dbReference type="EMBL" id="KAF3455745.1"/>
    </source>
</evidence>
<dbReference type="OrthoDB" id="1747281at2759"/>
<dbReference type="GO" id="GO:0004523">
    <property type="term" value="F:RNA-DNA hybrid ribonuclease activity"/>
    <property type="evidence" value="ECO:0007669"/>
    <property type="project" value="InterPro"/>
</dbReference>
<evidence type="ECO:0000313" key="3">
    <source>
        <dbReference type="Proteomes" id="UP000796880"/>
    </source>
</evidence>
<comment type="caution">
    <text evidence="2">The sequence shown here is derived from an EMBL/GenBank/DDBJ whole genome shotgun (WGS) entry which is preliminary data.</text>
</comment>